<dbReference type="EMBL" id="DVGZ01000103">
    <property type="protein sequence ID" value="HIR47837.1"/>
    <property type="molecule type" value="Genomic_DNA"/>
</dbReference>
<accession>A0A9D1DF31</accession>
<dbReference type="NCBIfam" id="TIGR00149">
    <property type="entry name" value="TIGR00149_YjbQ"/>
    <property type="match status" value="1"/>
</dbReference>
<dbReference type="Proteomes" id="UP000824242">
    <property type="component" value="Unassembled WGS sequence"/>
</dbReference>
<proteinExistence type="inferred from homology"/>
<dbReference type="SUPFAM" id="SSF111038">
    <property type="entry name" value="YjbQ-like"/>
    <property type="match status" value="1"/>
</dbReference>
<evidence type="ECO:0000313" key="3">
    <source>
        <dbReference type="Proteomes" id="UP000824242"/>
    </source>
</evidence>
<dbReference type="Pfam" id="PF01894">
    <property type="entry name" value="YjbQ"/>
    <property type="match status" value="1"/>
</dbReference>
<comment type="similarity">
    <text evidence="1">Belongs to the UPF0047 family.</text>
</comment>
<dbReference type="InterPro" id="IPR001602">
    <property type="entry name" value="UPF0047_YjbQ-like"/>
</dbReference>
<dbReference type="PIRSF" id="PIRSF004681">
    <property type="entry name" value="UCP004681"/>
    <property type="match status" value="1"/>
</dbReference>
<dbReference type="Gene3D" id="2.60.120.460">
    <property type="entry name" value="YjbQ-like"/>
    <property type="match status" value="1"/>
</dbReference>
<comment type="caution">
    <text evidence="2">The sequence shown here is derived from an EMBL/GenBank/DDBJ whole genome shotgun (WGS) entry which is preliminary data.</text>
</comment>
<dbReference type="PANTHER" id="PTHR30615:SF8">
    <property type="entry name" value="UPF0047 PROTEIN C4A8.02C"/>
    <property type="match status" value="1"/>
</dbReference>
<reference evidence="2" key="1">
    <citation type="submission" date="2020-10" db="EMBL/GenBank/DDBJ databases">
        <authorList>
            <person name="Gilroy R."/>
        </authorList>
    </citation>
    <scope>NUCLEOTIDE SEQUENCE</scope>
    <source>
        <strain evidence="2">ChiSxjej1B13-7958</strain>
    </source>
</reference>
<gene>
    <name evidence="2" type="ORF">IAB89_09335</name>
</gene>
<dbReference type="AlphaFoldDB" id="A0A9D1DF31"/>
<reference evidence="2" key="2">
    <citation type="journal article" date="2021" name="PeerJ">
        <title>Extensive microbial diversity within the chicken gut microbiome revealed by metagenomics and culture.</title>
        <authorList>
            <person name="Gilroy R."/>
            <person name="Ravi A."/>
            <person name="Getino M."/>
            <person name="Pursley I."/>
            <person name="Horton D.L."/>
            <person name="Alikhan N.F."/>
            <person name="Baker D."/>
            <person name="Gharbi K."/>
            <person name="Hall N."/>
            <person name="Watson M."/>
            <person name="Adriaenssens E.M."/>
            <person name="Foster-Nyarko E."/>
            <person name="Jarju S."/>
            <person name="Secka A."/>
            <person name="Antonio M."/>
            <person name="Oren A."/>
            <person name="Chaudhuri R.R."/>
            <person name="La Ragione R."/>
            <person name="Hildebrand F."/>
            <person name="Pallen M.J."/>
        </authorList>
    </citation>
    <scope>NUCLEOTIDE SEQUENCE</scope>
    <source>
        <strain evidence="2">ChiSxjej1B13-7958</strain>
    </source>
</reference>
<dbReference type="InterPro" id="IPR035917">
    <property type="entry name" value="YjbQ-like_sf"/>
</dbReference>
<protein>
    <submittedName>
        <fullName evidence="2">YjbQ family protein</fullName>
    </submittedName>
</protein>
<organism evidence="2 3">
    <name type="scientific">Candidatus Caccousia avicola</name>
    <dbReference type="NCBI Taxonomy" id="2840721"/>
    <lineage>
        <taxon>Bacteria</taxon>
        <taxon>Bacillati</taxon>
        <taxon>Bacillota</taxon>
        <taxon>Clostridia</taxon>
        <taxon>Eubacteriales</taxon>
        <taxon>Oscillospiraceae</taxon>
        <taxon>Oscillospiraceae incertae sedis</taxon>
        <taxon>Candidatus Caccousia</taxon>
    </lineage>
</organism>
<dbReference type="PANTHER" id="PTHR30615">
    <property type="entry name" value="UNCHARACTERIZED PROTEIN YJBQ-RELATED"/>
    <property type="match status" value="1"/>
</dbReference>
<sequence length="139" mass="16204">MDRMEVTIRTDKQFTDLKPYISDFLKEKTGTGMLNVFVAHTTCAIKIMEGEILLLSDVNSYLEHAFPKTGEYRHDIIDIRDVPVNERINGFAHMRQLFFDVSTNIPVEDGKMLLGKWQSVFLVEFDPTRERKVIFTYHS</sequence>
<name>A0A9D1DF31_9FIRM</name>
<evidence type="ECO:0000256" key="1">
    <source>
        <dbReference type="ARBA" id="ARBA00005534"/>
    </source>
</evidence>
<evidence type="ECO:0000313" key="2">
    <source>
        <dbReference type="EMBL" id="HIR47837.1"/>
    </source>
</evidence>